<evidence type="ECO:0000256" key="2">
    <source>
        <dbReference type="ARBA" id="ARBA00023125"/>
    </source>
</evidence>
<dbReference type="PANTHER" id="PTHR44688">
    <property type="entry name" value="DNA-BINDING TRANSCRIPTIONAL ACTIVATOR DEVR_DOSR"/>
    <property type="match status" value="1"/>
</dbReference>
<dbReference type="SUPFAM" id="SSF46894">
    <property type="entry name" value="C-terminal effector domain of the bipartite response regulators"/>
    <property type="match status" value="1"/>
</dbReference>
<dbReference type="SUPFAM" id="SSF52172">
    <property type="entry name" value="CheY-like"/>
    <property type="match status" value="1"/>
</dbReference>
<evidence type="ECO:0000313" key="7">
    <source>
        <dbReference type="EMBL" id="QMV75095.1"/>
    </source>
</evidence>
<feature type="modified residue" description="4-aspartylphosphate" evidence="4">
    <location>
        <position position="79"/>
    </location>
</feature>
<proteinExistence type="predicted"/>
<keyword evidence="8" id="KW-1185">Reference proteome</keyword>
<dbReference type="InterPro" id="IPR000792">
    <property type="entry name" value="Tscrpt_reg_LuxR_C"/>
</dbReference>
<keyword evidence="2" id="KW-0238">DNA-binding</keyword>
<dbReference type="InterPro" id="IPR011006">
    <property type="entry name" value="CheY-like_superfamily"/>
</dbReference>
<dbReference type="SMART" id="SM00448">
    <property type="entry name" value="REC"/>
    <property type="match status" value="1"/>
</dbReference>
<gene>
    <name evidence="7" type="ORF">HS961_20850</name>
</gene>
<dbReference type="InterPro" id="IPR036388">
    <property type="entry name" value="WH-like_DNA-bd_sf"/>
</dbReference>
<dbReference type="PANTHER" id="PTHR44688:SF16">
    <property type="entry name" value="DNA-BINDING TRANSCRIPTIONAL ACTIVATOR DEVR_DOSR"/>
    <property type="match status" value="1"/>
</dbReference>
<dbReference type="EMBL" id="CP058554">
    <property type="protein sequence ID" value="QMV75095.1"/>
    <property type="molecule type" value="Genomic_DNA"/>
</dbReference>
<evidence type="ECO:0000256" key="3">
    <source>
        <dbReference type="ARBA" id="ARBA00023163"/>
    </source>
</evidence>
<feature type="domain" description="HTH luxR-type" evidence="5">
    <location>
        <begin position="160"/>
        <end position="225"/>
    </location>
</feature>
<dbReference type="Pfam" id="PF00196">
    <property type="entry name" value="GerE"/>
    <property type="match status" value="1"/>
</dbReference>
<evidence type="ECO:0000259" key="6">
    <source>
        <dbReference type="PROSITE" id="PS50110"/>
    </source>
</evidence>
<dbReference type="Gene3D" id="1.10.10.10">
    <property type="entry name" value="Winged helix-like DNA-binding domain superfamily/Winged helix DNA-binding domain"/>
    <property type="match status" value="1"/>
</dbReference>
<dbReference type="Gene3D" id="3.40.50.2300">
    <property type="match status" value="1"/>
</dbReference>
<name>A0A7G5EM70_9BURK</name>
<dbReference type="KEGG" id="cpis:HS961_20850"/>
<dbReference type="GO" id="GO:0006355">
    <property type="term" value="P:regulation of DNA-templated transcription"/>
    <property type="evidence" value="ECO:0007669"/>
    <property type="project" value="InterPro"/>
</dbReference>
<dbReference type="InterPro" id="IPR016032">
    <property type="entry name" value="Sig_transdc_resp-reg_C-effctor"/>
</dbReference>
<dbReference type="RefSeq" id="WP_182325315.1">
    <property type="nucleotide sequence ID" value="NZ_CP058554.1"/>
</dbReference>
<evidence type="ECO:0000256" key="1">
    <source>
        <dbReference type="ARBA" id="ARBA00023015"/>
    </source>
</evidence>
<feature type="domain" description="Response regulatory" evidence="6">
    <location>
        <begin position="30"/>
        <end position="144"/>
    </location>
</feature>
<dbReference type="GO" id="GO:0000160">
    <property type="term" value="P:phosphorelay signal transduction system"/>
    <property type="evidence" value="ECO:0007669"/>
    <property type="project" value="InterPro"/>
</dbReference>
<dbReference type="PROSITE" id="PS50043">
    <property type="entry name" value="HTH_LUXR_2"/>
    <property type="match status" value="1"/>
</dbReference>
<keyword evidence="1" id="KW-0805">Transcription regulation</keyword>
<keyword evidence="4" id="KW-0597">Phosphoprotein</keyword>
<keyword evidence="3" id="KW-0804">Transcription</keyword>
<evidence type="ECO:0000259" key="5">
    <source>
        <dbReference type="PROSITE" id="PS50043"/>
    </source>
</evidence>
<dbReference type="Pfam" id="PF00072">
    <property type="entry name" value="Response_reg"/>
    <property type="match status" value="1"/>
</dbReference>
<dbReference type="PROSITE" id="PS50110">
    <property type="entry name" value="RESPONSE_REGULATORY"/>
    <property type="match status" value="1"/>
</dbReference>
<evidence type="ECO:0000313" key="8">
    <source>
        <dbReference type="Proteomes" id="UP000515240"/>
    </source>
</evidence>
<dbReference type="PRINTS" id="PR00038">
    <property type="entry name" value="HTHLUXR"/>
</dbReference>
<protein>
    <submittedName>
        <fullName evidence="7">Response regulator transcription factor</fullName>
    </submittedName>
</protein>
<evidence type="ECO:0000256" key="4">
    <source>
        <dbReference type="PROSITE-ProRule" id="PRU00169"/>
    </source>
</evidence>
<dbReference type="Proteomes" id="UP000515240">
    <property type="component" value="Chromosome"/>
</dbReference>
<dbReference type="CDD" id="cd06170">
    <property type="entry name" value="LuxR_C_like"/>
    <property type="match status" value="1"/>
</dbReference>
<organism evidence="7 8">
    <name type="scientific">Comamonas piscis</name>
    <dbReference type="NCBI Taxonomy" id="1562974"/>
    <lineage>
        <taxon>Bacteria</taxon>
        <taxon>Pseudomonadati</taxon>
        <taxon>Pseudomonadota</taxon>
        <taxon>Betaproteobacteria</taxon>
        <taxon>Burkholderiales</taxon>
        <taxon>Comamonadaceae</taxon>
        <taxon>Comamonas</taxon>
    </lineage>
</organism>
<dbReference type="SMART" id="SM00421">
    <property type="entry name" value="HTH_LUXR"/>
    <property type="match status" value="1"/>
</dbReference>
<dbReference type="CDD" id="cd17537">
    <property type="entry name" value="REC_FixJ"/>
    <property type="match status" value="1"/>
</dbReference>
<reference evidence="7 8" key="1">
    <citation type="journal article" date="2020" name="G3 (Bethesda)">
        <title>CeMbio - The Caenorhabditis elegans Microbiome Resource.</title>
        <authorList>
            <person name="Dirksen P."/>
            <person name="Assie A."/>
            <person name="Zimmermann J."/>
            <person name="Zhang F."/>
            <person name="Tietje A.M."/>
            <person name="Marsh S.A."/>
            <person name="Felix M.A."/>
            <person name="Shapira M."/>
            <person name="Kaleta C."/>
            <person name="Schulenburg H."/>
            <person name="Samuel B."/>
        </authorList>
    </citation>
    <scope>NUCLEOTIDE SEQUENCE [LARGE SCALE GENOMIC DNA]</scope>
    <source>
        <strain evidence="7 8">BIGb0172</strain>
    </source>
</reference>
<dbReference type="AlphaFoldDB" id="A0A7G5EM70"/>
<sequence length="235" mass="25049">MGSLASGPGPFSLTQQPQGRPDWQFLAGAKVFVVDDDKAVCGSLSSLLRSVALDCETFASANEFLQSPEPASPACLVLDMQLLGATGFDVQQAIGQRRRCLPIIFLTGYGTIPMTVRAMKAGATAFLTKPFGDQELLEAIDNALHADAAALACLQGQDALITLYHSLTPRERQVMGLVVQGLLNKQVAAGIGTSEITVKVHRRQVMSKMRAASLPDLVRMSERLATILPGADSPR</sequence>
<accession>A0A7G5EM70</accession>
<dbReference type="InterPro" id="IPR001789">
    <property type="entry name" value="Sig_transdc_resp-reg_receiver"/>
</dbReference>
<dbReference type="GO" id="GO:0003677">
    <property type="term" value="F:DNA binding"/>
    <property type="evidence" value="ECO:0007669"/>
    <property type="project" value="UniProtKB-KW"/>
</dbReference>